<gene>
    <name evidence="6" type="ORF">BaRGS_00036866</name>
</gene>
<feature type="non-terminal residue" evidence="6">
    <location>
        <position position="1267"/>
    </location>
</feature>
<evidence type="ECO:0000259" key="4">
    <source>
        <dbReference type="PROSITE" id="PS50835"/>
    </source>
</evidence>
<dbReference type="InterPro" id="IPR050969">
    <property type="entry name" value="Dev_Signal_Modulators"/>
</dbReference>
<feature type="domain" description="Ig-like" evidence="4">
    <location>
        <begin position="1054"/>
        <end position="1162"/>
    </location>
</feature>
<evidence type="ECO:0000259" key="5">
    <source>
        <dbReference type="PROSITE" id="PS51233"/>
    </source>
</evidence>
<reference evidence="6 7" key="1">
    <citation type="journal article" date="2023" name="Sci. Data">
        <title>Genome assembly of the Korean intertidal mud-creeper Batillaria attramentaria.</title>
        <authorList>
            <person name="Patra A.K."/>
            <person name="Ho P.T."/>
            <person name="Jun S."/>
            <person name="Lee S.J."/>
            <person name="Kim Y."/>
            <person name="Won Y.J."/>
        </authorList>
    </citation>
    <scope>NUCLEOTIDE SEQUENCE [LARGE SCALE GENOMIC DNA]</scope>
    <source>
        <strain evidence="6">Wonlab-2016</strain>
    </source>
</reference>
<protein>
    <submittedName>
        <fullName evidence="6">Uncharacterized protein</fullName>
    </submittedName>
</protein>
<proteinExistence type="predicted"/>
<dbReference type="Pfam" id="PF26129">
    <property type="entry name" value="Vwde"/>
    <property type="match status" value="1"/>
</dbReference>
<dbReference type="InterPro" id="IPR007110">
    <property type="entry name" value="Ig-like_dom"/>
</dbReference>
<dbReference type="Pfam" id="PF23283">
    <property type="entry name" value="D8C_UMOD"/>
    <property type="match status" value="1"/>
</dbReference>
<dbReference type="InterPro" id="IPR057774">
    <property type="entry name" value="D8C_UMOD/GP2/OIT3-like"/>
</dbReference>
<dbReference type="AlphaFoldDB" id="A0ABD0JAY7"/>
<evidence type="ECO:0000256" key="1">
    <source>
        <dbReference type="ARBA" id="ARBA00022729"/>
    </source>
</evidence>
<comment type="caution">
    <text evidence="6">The sequence shown here is derived from an EMBL/GenBank/DDBJ whole genome shotgun (WGS) entry which is preliminary data.</text>
</comment>
<keyword evidence="1" id="KW-0732">Signal</keyword>
<dbReference type="SMART" id="SM00216">
    <property type="entry name" value="VWD"/>
    <property type="match status" value="1"/>
</dbReference>
<dbReference type="PANTHER" id="PTHR14949">
    <property type="entry name" value="EGF-LIKE-DOMAIN, MULTIPLE 7, 8"/>
    <property type="match status" value="1"/>
</dbReference>
<keyword evidence="7" id="KW-1185">Reference proteome</keyword>
<evidence type="ECO:0000313" key="6">
    <source>
        <dbReference type="EMBL" id="KAK7467891.1"/>
    </source>
</evidence>
<dbReference type="InterPro" id="IPR001846">
    <property type="entry name" value="VWF_type-D"/>
</dbReference>
<dbReference type="EMBL" id="JACVVK020000533">
    <property type="protein sequence ID" value="KAK7467891.1"/>
    <property type="molecule type" value="Genomic_DNA"/>
</dbReference>
<evidence type="ECO:0000256" key="2">
    <source>
        <dbReference type="ARBA" id="ARBA00023157"/>
    </source>
</evidence>
<dbReference type="InterPro" id="IPR058727">
    <property type="entry name" value="Helical_Vwde"/>
</dbReference>
<feature type="region of interest" description="Disordered" evidence="3">
    <location>
        <begin position="1"/>
        <end position="21"/>
    </location>
</feature>
<dbReference type="PROSITE" id="PS50835">
    <property type="entry name" value="IG_LIKE"/>
    <property type="match status" value="2"/>
</dbReference>
<dbReference type="PANTHER" id="PTHR14949:SF51">
    <property type="entry name" value="VON WILLEBRAND FACTOR D AND EGF DOMAIN-CONTAINING PROTEIN"/>
    <property type="match status" value="1"/>
</dbReference>
<sequence>MSSPNLSGPNPDGSVECAVNTSDTSPTAQYKVSWFVNGQPYPRQRELRLAHGVMKAVYNVHDLPTAGMLTCKMRSYYTDRNIMSPFMTSNAADLAVIVSQAGTECDPAVYKELNETHRSAAYHLVHPEHPLCDDLLQPWWYRFTSGAGGKMPEHCIDREKCGTIVPLWMNGTHPTVVDGRVYRYVCANLQSGAAGATPCCEQKVKIAVRNCGNYFVYFIQPTPSCPMAYCAGHLEPCPYGKWSPTGFAPCKDAHPDMTNPPTFSGPEIHEKTFHFTCDIDFKDNDPEQRFEVVWTFGGAVDPSIHPVTVSDPDRRAVLDGALLHGHLGKDIGCKVRAFYRNNKMHAGPYLESNTYWAGIHVSPGTIEVSEGKSEQNVTLTSTIPILCNHDFDCCIQIKLDVNGRSNEARVIHKCRYLMCSTDWNGARKEAVIKVPIIAARDQVLDRDKQLLLEFEELRDNAGGNYATVFAQYRLPAVTVHVKDADIGHCSITNDPYLKNLAGRSFTFQRLGDFTLFRNPARDFEVQVRTGPCVHSTNLPGTCVCGVAVREKDDVVYAYSCGAVDWDGYWHVRELRLVQPREISEGTVVKRSSDGQQILVYLPSSAEVKIQAFTSVINLDLTIPSIDKGHGRGLCGTFDDDRNNDFTRRDGTVDSQGSATANTYNTPFLLSWANDHETSLFRKLPQLMKDKQEKAYCQCDSTHINCTTRGDVTGKVLQCSGVCHNAGKTPTPDPLVPPDLQDVHFENGKRRRALEQGSLYEDLDDTSDTARYDPDLYQDLLPKEPPKWPTPSGVTEQQAEATCRQTVTKSELWRRLQSTNAQHAEQLISNCKSDILYSDSHDFLESLVDAVTTSTQVELAKDPGNFVTNHEGENVLTPEVSSDLCNIQCKRNGHCVRGRCVCNSSNFTGDNCQLIAGIGPQLHNVSGAGLCDINRRPCRRLFMVASNFEMGDRFDCKIQEILPDGTLSSTVIIEPAEFVTPTKLTCPLPDAKVKSDRSVKRYGLQVTTDGSLYGNMLNVTVFDSICQNCTADGCVKLPDTCLINDLCYADRDKNPKDVSKMCIAAENMTQWIQIYPVATPVISGPDSHGDLVCTVNTSDSNPTARYKVSWYVDGVTTSQEVDVPVTSSHVEYRRTQLPATGSVTCKVQSFYNDRNILSPYVVSDAIDLANSPLYPVITVDLAGPDSGNSMRCSVHTPDTNPTARYKVTWYVGDRAVSRELSLPEGVHDAVFNRADLPQTGTVTCKIRSYYSDINVYSPPVVSNGIDLA</sequence>
<feature type="domain" description="Ig-like" evidence="4">
    <location>
        <begin position="1174"/>
        <end position="1261"/>
    </location>
</feature>
<dbReference type="Proteomes" id="UP001519460">
    <property type="component" value="Unassembled WGS sequence"/>
</dbReference>
<evidence type="ECO:0000313" key="7">
    <source>
        <dbReference type="Proteomes" id="UP001519460"/>
    </source>
</evidence>
<feature type="domain" description="VWFD" evidence="5">
    <location>
        <begin position="487"/>
        <end position="679"/>
    </location>
</feature>
<organism evidence="6 7">
    <name type="scientific">Batillaria attramentaria</name>
    <dbReference type="NCBI Taxonomy" id="370345"/>
    <lineage>
        <taxon>Eukaryota</taxon>
        <taxon>Metazoa</taxon>
        <taxon>Spiralia</taxon>
        <taxon>Lophotrochozoa</taxon>
        <taxon>Mollusca</taxon>
        <taxon>Gastropoda</taxon>
        <taxon>Caenogastropoda</taxon>
        <taxon>Sorbeoconcha</taxon>
        <taxon>Cerithioidea</taxon>
        <taxon>Batillariidae</taxon>
        <taxon>Batillaria</taxon>
    </lineage>
</organism>
<name>A0ABD0JAY7_9CAEN</name>
<evidence type="ECO:0000256" key="3">
    <source>
        <dbReference type="SAM" id="MobiDB-lite"/>
    </source>
</evidence>
<dbReference type="PROSITE" id="PS51233">
    <property type="entry name" value="VWFD"/>
    <property type="match status" value="1"/>
</dbReference>
<accession>A0ABD0JAY7</accession>
<dbReference type="Pfam" id="PF00094">
    <property type="entry name" value="VWD"/>
    <property type="match status" value="1"/>
</dbReference>
<keyword evidence="2" id="KW-1015">Disulfide bond</keyword>